<dbReference type="RefSeq" id="WP_101822034.1">
    <property type="nucleotide sequence ID" value="NZ_PKJC01000023.1"/>
</dbReference>
<evidence type="ECO:0008006" key="3">
    <source>
        <dbReference type="Google" id="ProtNLM"/>
    </source>
</evidence>
<organism evidence="1 2">
    <name type="scientific">Gordonia terrae</name>
    <dbReference type="NCBI Taxonomy" id="2055"/>
    <lineage>
        <taxon>Bacteria</taxon>
        <taxon>Bacillati</taxon>
        <taxon>Actinomycetota</taxon>
        <taxon>Actinomycetes</taxon>
        <taxon>Mycobacteriales</taxon>
        <taxon>Gordoniaceae</taxon>
        <taxon>Gordonia</taxon>
    </lineage>
</organism>
<reference evidence="1 2" key="1">
    <citation type="submission" date="2017-12" db="EMBL/GenBank/DDBJ databases">
        <title>Phylogenetic diversity of female urinary microbiome.</title>
        <authorList>
            <person name="Thomas-White K."/>
            <person name="Wolfe A.J."/>
        </authorList>
    </citation>
    <scope>NUCLEOTIDE SEQUENCE [LARGE SCALE GENOMIC DNA]</scope>
    <source>
        <strain evidence="1 2">UMB0777</strain>
    </source>
</reference>
<sequence>MPRLMSVALTTVQVRNRTKTVTRRAGWQMLAPGDLLTLCPKVRGRRHGEALERIVTVEVVSLRREPLAAITGDDVIAEGFPEMTPAEFVDFFCATHTGVTPTSQITRIEWAYPRLCRACGCTDHAGCDTLTRPCSWHTTYDDNTGLCTACTTTSQPGEG</sequence>
<dbReference type="Proteomes" id="UP000234662">
    <property type="component" value="Unassembled WGS sequence"/>
</dbReference>
<proteinExistence type="predicted"/>
<dbReference type="EMBL" id="PKJC01000023">
    <property type="protein sequence ID" value="PKZ63552.1"/>
    <property type="molecule type" value="Genomic_DNA"/>
</dbReference>
<evidence type="ECO:0000313" key="1">
    <source>
        <dbReference type="EMBL" id="PKZ63552.1"/>
    </source>
</evidence>
<accession>A0A2I1R346</accession>
<gene>
    <name evidence="1" type="ORF">CYJ73_21035</name>
</gene>
<evidence type="ECO:0000313" key="2">
    <source>
        <dbReference type="Proteomes" id="UP000234662"/>
    </source>
</evidence>
<name>A0A2I1R346_9ACTN</name>
<protein>
    <recommendedName>
        <fullName evidence="3">ASCH domain-containing protein</fullName>
    </recommendedName>
</protein>
<comment type="caution">
    <text evidence="1">The sequence shown here is derived from an EMBL/GenBank/DDBJ whole genome shotgun (WGS) entry which is preliminary data.</text>
</comment>
<dbReference type="AlphaFoldDB" id="A0A2I1R346"/>